<keyword evidence="3" id="KW-1185">Reference proteome</keyword>
<dbReference type="Proteomes" id="UP001180453">
    <property type="component" value="Unassembled WGS sequence"/>
</dbReference>
<organism evidence="2 3">
    <name type="scientific">Roseateles saccharophilus</name>
    <name type="common">Pseudomonas saccharophila</name>
    <dbReference type="NCBI Taxonomy" id="304"/>
    <lineage>
        <taxon>Bacteria</taxon>
        <taxon>Pseudomonadati</taxon>
        <taxon>Pseudomonadota</taxon>
        <taxon>Betaproteobacteria</taxon>
        <taxon>Burkholderiales</taxon>
        <taxon>Sphaerotilaceae</taxon>
        <taxon>Roseateles</taxon>
    </lineage>
</organism>
<evidence type="ECO:0000313" key="3">
    <source>
        <dbReference type="Proteomes" id="UP001180453"/>
    </source>
</evidence>
<evidence type="ECO:0000313" key="2">
    <source>
        <dbReference type="EMBL" id="MDR7267802.1"/>
    </source>
</evidence>
<name>A0ABU1YG18_ROSSA</name>
<protein>
    <submittedName>
        <fullName evidence="2">Uncharacterized protein</fullName>
    </submittedName>
</protein>
<feature type="region of interest" description="Disordered" evidence="1">
    <location>
        <begin position="40"/>
        <end position="66"/>
    </location>
</feature>
<evidence type="ECO:0000256" key="1">
    <source>
        <dbReference type="SAM" id="MobiDB-lite"/>
    </source>
</evidence>
<sequence length="66" mass="7524">MEDKDAKEYAKSKQIQRVCANLTEGEKKFLDRVNRNTFHRGWPSPNQLLRLGGWRGRGGGPKQPGD</sequence>
<gene>
    <name evidence="2" type="ORF">J2X20_000431</name>
</gene>
<dbReference type="EMBL" id="JAVDXU010000001">
    <property type="protein sequence ID" value="MDR7267802.1"/>
    <property type="molecule type" value="Genomic_DNA"/>
</dbReference>
<dbReference type="RefSeq" id="WP_310260218.1">
    <property type="nucleotide sequence ID" value="NZ_JAVDXU010000001.1"/>
</dbReference>
<reference evidence="2 3" key="1">
    <citation type="submission" date="2023-07" db="EMBL/GenBank/DDBJ databases">
        <title>Sorghum-associated microbial communities from plants grown in Nebraska, USA.</title>
        <authorList>
            <person name="Schachtman D."/>
        </authorList>
    </citation>
    <scope>NUCLEOTIDE SEQUENCE [LARGE SCALE GENOMIC DNA]</scope>
    <source>
        <strain evidence="2 3">BE314</strain>
    </source>
</reference>
<proteinExistence type="predicted"/>
<comment type="caution">
    <text evidence="2">The sequence shown here is derived from an EMBL/GenBank/DDBJ whole genome shotgun (WGS) entry which is preliminary data.</text>
</comment>
<feature type="compositionally biased region" description="Gly residues" evidence="1">
    <location>
        <begin position="53"/>
        <end position="66"/>
    </location>
</feature>
<accession>A0ABU1YG18</accession>